<accession>A0A345ULQ6</accession>
<dbReference type="SUPFAM" id="SSF46785">
    <property type="entry name" value="Winged helix' DNA-binding domain"/>
    <property type="match status" value="1"/>
</dbReference>
<evidence type="ECO:0000256" key="12">
    <source>
        <dbReference type="ARBA" id="ARBA00044550"/>
    </source>
</evidence>
<evidence type="ECO:0000259" key="13">
    <source>
        <dbReference type="PROSITE" id="PS51192"/>
    </source>
</evidence>
<evidence type="ECO:0000256" key="3">
    <source>
        <dbReference type="ARBA" id="ARBA00022741"/>
    </source>
</evidence>
<dbReference type="InterPro" id="IPR011991">
    <property type="entry name" value="ArsR-like_HTH"/>
</dbReference>
<dbReference type="Pfam" id="PF00271">
    <property type="entry name" value="Helicase_C"/>
    <property type="match status" value="1"/>
</dbReference>
<dbReference type="Proteomes" id="UP000254808">
    <property type="component" value="Chromosome"/>
</dbReference>
<dbReference type="KEGG" id="cprv:CYPRO_2160"/>
<evidence type="ECO:0000256" key="2">
    <source>
        <dbReference type="ARBA" id="ARBA00022723"/>
    </source>
</evidence>
<name>A0A345ULQ6_9BACT</name>
<evidence type="ECO:0000313" key="16">
    <source>
        <dbReference type="Proteomes" id="UP000254808"/>
    </source>
</evidence>
<keyword evidence="4" id="KW-0378">Hydrolase</keyword>
<evidence type="ECO:0000256" key="10">
    <source>
        <dbReference type="ARBA" id="ARBA00034808"/>
    </source>
</evidence>
<dbReference type="GO" id="GO:0006310">
    <property type="term" value="P:DNA recombination"/>
    <property type="evidence" value="ECO:0007669"/>
    <property type="project" value="InterPro"/>
</dbReference>
<proteinExistence type="inferred from homology"/>
<keyword evidence="3" id="KW-0547">Nucleotide-binding</keyword>
<dbReference type="InterPro" id="IPR032284">
    <property type="entry name" value="RecQ_Zn-bd"/>
</dbReference>
<dbReference type="GO" id="GO:0043590">
    <property type="term" value="C:bacterial nucleoid"/>
    <property type="evidence" value="ECO:0007669"/>
    <property type="project" value="TreeGrafter"/>
</dbReference>
<evidence type="ECO:0000313" key="15">
    <source>
        <dbReference type="EMBL" id="AXJ01408.1"/>
    </source>
</evidence>
<dbReference type="GO" id="GO:0006281">
    <property type="term" value="P:DNA repair"/>
    <property type="evidence" value="ECO:0007669"/>
    <property type="project" value="TreeGrafter"/>
</dbReference>
<evidence type="ECO:0000256" key="5">
    <source>
        <dbReference type="ARBA" id="ARBA00022806"/>
    </source>
</evidence>
<evidence type="ECO:0000256" key="1">
    <source>
        <dbReference type="ARBA" id="ARBA00005446"/>
    </source>
</evidence>
<dbReference type="RefSeq" id="WP_114984601.1">
    <property type="nucleotide sequence ID" value="NZ_CP027806.1"/>
</dbReference>
<dbReference type="PROSITE" id="PS51192">
    <property type="entry name" value="HELICASE_ATP_BIND_1"/>
    <property type="match status" value="1"/>
</dbReference>
<keyword evidence="16" id="KW-1185">Reference proteome</keyword>
<keyword evidence="7" id="KW-0238">DNA-binding</keyword>
<evidence type="ECO:0000256" key="11">
    <source>
        <dbReference type="ARBA" id="ARBA00044535"/>
    </source>
</evidence>
<dbReference type="Pfam" id="PF16124">
    <property type="entry name" value="RecQ_Zn_bind"/>
    <property type="match status" value="1"/>
</dbReference>
<dbReference type="EC" id="5.6.2.4" evidence="10"/>
<keyword evidence="6" id="KW-0067">ATP-binding</keyword>
<keyword evidence="8" id="KW-0413">Isomerase</keyword>
<keyword evidence="2" id="KW-0479">Metal-binding</keyword>
<dbReference type="GO" id="GO:0006355">
    <property type="term" value="P:regulation of DNA-templated transcription"/>
    <property type="evidence" value="ECO:0007669"/>
    <property type="project" value="UniProtKB-ARBA"/>
</dbReference>
<dbReference type="GO" id="GO:0005737">
    <property type="term" value="C:cytoplasm"/>
    <property type="evidence" value="ECO:0007669"/>
    <property type="project" value="TreeGrafter"/>
</dbReference>
<dbReference type="InterPro" id="IPR011545">
    <property type="entry name" value="DEAD/DEAH_box_helicase_dom"/>
</dbReference>
<sequence>MPDASTDTLDQLFRQAEQALQKYWGYPQFRPGQDEVVKSVFAGNDTLVLFPTGGGKSLCYQVPALVLEGLTIVISPLVALMEDQVEQLNSRNIRATYINSTITKSEIEQRLINARNGMYRLLYMAPERLATPLFQYELLNLKPALIAIDEAHCISEWGHDFRPSYREIRENMEAVADRVKWLALTATATPEVRDDIVKVLGFKTPKVISKGFDRPNLHWWVYYGEDRIHAVQRMFKRHQGSGLIYAGTRKSCNELSAQLQQVSGRAVKPYHAGLSPRQRSQVQEQWVSGKVPLVVATNAFGMGIDKPDCRYVIHYDAPASLEAYYQEAGRAGRDGETGYPVLLYNPHTFTVMRQQIENSYPTRDQLLKIYNCVCDTLDLAVGSEMDRAEILDLKSVEQRSGFGTGKIMAALRIFKRLELFDLSSEPGRQIGVQFSMDLGLIRQITQDTHYSERKRQFIQDIFRLFGPGSLHEIVWLSASYVAEKTGFTFNRVVSGLEVLQREQLLTAKVLNGDPMVRITTIRELKPHLDSVVVEQYREILLKKLQYMQAYCETSDCRSRFLRTYFGEVNPPRCGTCDNCVKRAKKSSAEGIKQDSETIRKILFALRKHKKLHIHGLSEQTGIRPKALRTGLNQLMREKLVRQNRTATGAYYELC</sequence>
<dbReference type="SMART" id="SM00490">
    <property type="entry name" value="HELICc"/>
    <property type="match status" value="1"/>
</dbReference>
<dbReference type="CDD" id="cd17920">
    <property type="entry name" value="DEXHc_RecQ"/>
    <property type="match status" value="1"/>
</dbReference>
<dbReference type="SUPFAM" id="SSF52540">
    <property type="entry name" value="P-loop containing nucleoside triphosphate hydrolases"/>
    <property type="match status" value="1"/>
</dbReference>
<dbReference type="EMBL" id="CP027806">
    <property type="protein sequence ID" value="AXJ01408.1"/>
    <property type="molecule type" value="Genomic_DNA"/>
</dbReference>
<organism evidence="15 16">
    <name type="scientific">Cyclonatronum proteinivorum</name>
    <dbReference type="NCBI Taxonomy" id="1457365"/>
    <lineage>
        <taxon>Bacteria</taxon>
        <taxon>Pseudomonadati</taxon>
        <taxon>Balneolota</taxon>
        <taxon>Balneolia</taxon>
        <taxon>Balneolales</taxon>
        <taxon>Cyclonatronaceae</taxon>
        <taxon>Cyclonatronum</taxon>
    </lineage>
</organism>
<comment type="similarity">
    <text evidence="1">Belongs to the helicase family. RecQ subfamily.</text>
</comment>
<dbReference type="GO" id="GO:0046872">
    <property type="term" value="F:metal ion binding"/>
    <property type="evidence" value="ECO:0007669"/>
    <property type="project" value="UniProtKB-KW"/>
</dbReference>
<reference evidence="15 16" key="1">
    <citation type="submission" date="2018-03" db="EMBL/GenBank/DDBJ databases">
        <title>Phenotypic and genomic properties of Cyclonatronum proteinivorum gen. nov., sp. nov., a haloalkaliphilic bacteroidete from soda lakes possessing Na+-translocating rhodopsin.</title>
        <authorList>
            <person name="Toshchakov S.V."/>
            <person name="Korzhenkov A."/>
            <person name="Samarov N.I."/>
            <person name="Kublanov I.V."/>
            <person name="Muntyan M.S."/>
            <person name="Sorokin D.Y."/>
        </authorList>
    </citation>
    <scope>NUCLEOTIDE SEQUENCE [LARGE SCALE GENOMIC DNA]</scope>
    <source>
        <strain evidence="15 16">Omega</strain>
    </source>
</reference>
<gene>
    <name evidence="15" type="ORF">CYPRO_2160</name>
</gene>
<dbReference type="InterPro" id="IPR036390">
    <property type="entry name" value="WH_DNA-bd_sf"/>
</dbReference>
<dbReference type="GO" id="GO:0043138">
    <property type="term" value="F:3'-5' DNA helicase activity"/>
    <property type="evidence" value="ECO:0007669"/>
    <property type="project" value="UniProtKB-EC"/>
</dbReference>
<keyword evidence="5 15" id="KW-0347">Helicase</keyword>
<evidence type="ECO:0000256" key="6">
    <source>
        <dbReference type="ARBA" id="ARBA00022840"/>
    </source>
</evidence>
<dbReference type="CDD" id="cd00090">
    <property type="entry name" value="HTH_ARSR"/>
    <property type="match status" value="1"/>
</dbReference>
<dbReference type="PANTHER" id="PTHR13710:SF105">
    <property type="entry name" value="ATP-DEPENDENT DNA HELICASE Q1"/>
    <property type="match status" value="1"/>
</dbReference>
<dbReference type="InterPro" id="IPR014001">
    <property type="entry name" value="Helicase_ATP-bd"/>
</dbReference>
<dbReference type="InterPro" id="IPR004589">
    <property type="entry name" value="DNA_helicase_ATP-dep_RecQ"/>
</dbReference>
<dbReference type="GO" id="GO:0016787">
    <property type="term" value="F:hydrolase activity"/>
    <property type="evidence" value="ECO:0007669"/>
    <property type="project" value="UniProtKB-KW"/>
</dbReference>
<dbReference type="InterPro" id="IPR036388">
    <property type="entry name" value="WH-like_DNA-bd_sf"/>
</dbReference>
<dbReference type="NCBIfam" id="TIGR00614">
    <property type="entry name" value="recQ_fam"/>
    <property type="match status" value="1"/>
</dbReference>
<comment type="catalytic activity">
    <reaction evidence="9">
        <text>Couples ATP hydrolysis with the unwinding of duplex DNA by translocating in the 3'-5' direction.</text>
        <dbReference type="EC" id="5.6.2.4"/>
    </reaction>
</comment>
<dbReference type="FunFam" id="3.40.50.300:FF:001389">
    <property type="entry name" value="ATP-dependent DNA helicase RecQ"/>
    <property type="match status" value="1"/>
</dbReference>
<evidence type="ECO:0000259" key="14">
    <source>
        <dbReference type="PROSITE" id="PS51194"/>
    </source>
</evidence>
<dbReference type="GO" id="GO:0030894">
    <property type="term" value="C:replisome"/>
    <property type="evidence" value="ECO:0007669"/>
    <property type="project" value="TreeGrafter"/>
</dbReference>
<dbReference type="PANTHER" id="PTHR13710">
    <property type="entry name" value="DNA HELICASE RECQ FAMILY MEMBER"/>
    <property type="match status" value="1"/>
</dbReference>
<dbReference type="Pfam" id="PF00270">
    <property type="entry name" value="DEAD"/>
    <property type="match status" value="1"/>
</dbReference>
<feature type="domain" description="Helicase ATP-binding" evidence="13">
    <location>
        <begin position="37"/>
        <end position="206"/>
    </location>
</feature>
<dbReference type="SMART" id="SM00487">
    <property type="entry name" value="DEXDc"/>
    <property type="match status" value="1"/>
</dbReference>
<dbReference type="PROSITE" id="PS51194">
    <property type="entry name" value="HELICASE_CTER"/>
    <property type="match status" value="1"/>
</dbReference>
<dbReference type="Gene3D" id="1.10.10.10">
    <property type="entry name" value="Winged helix-like DNA-binding domain superfamily/Winged helix DNA-binding domain"/>
    <property type="match status" value="1"/>
</dbReference>
<feature type="domain" description="Helicase C-terminal" evidence="14">
    <location>
        <begin position="230"/>
        <end position="380"/>
    </location>
</feature>
<evidence type="ECO:0000256" key="9">
    <source>
        <dbReference type="ARBA" id="ARBA00034617"/>
    </source>
</evidence>
<dbReference type="InterPro" id="IPR027417">
    <property type="entry name" value="P-loop_NTPase"/>
</dbReference>
<dbReference type="GO" id="GO:0003677">
    <property type="term" value="F:DNA binding"/>
    <property type="evidence" value="ECO:0007669"/>
    <property type="project" value="UniProtKB-KW"/>
</dbReference>
<dbReference type="GO" id="GO:0005524">
    <property type="term" value="F:ATP binding"/>
    <property type="evidence" value="ECO:0007669"/>
    <property type="project" value="UniProtKB-KW"/>
</dbReference>
<dbReference type="OrthoDB" id="9763310at2"/>
<dbReference type="AlphaFoldDB" id="A0A345ULQ6"/>
<evidence type="ECO:0000256" key="8">
    <source>
        <dbReference type="ARBA" id="ARBA00023235"/>
    </source>
</evidence>
<dbReference type="Gene3D" id="3.40.50.300">
    <property type="entry name" value="P-loop containing nucleotide triphosphate hydrolases"/>
    <property type="match status" value="2"/>
</dbReference>
<dbReference type="InterPro" id="IPR001650">
    <property type="entry name" value="Helicase_C-like"/>
</dbReference>
<dbReference type="GO" id="GO:0009378">
    <property type="term" value="F:four-way junction helicase activity"/>
    <property type="evidence" value="ECO:0007669"/>
    <property type="project" value="TreeGrafter"/>
</dbReference>
<evidence type="ECO:0000256" key="4">
    <source>
        <dbReference type="ARBA" id="ARBA00022801"/>
    </source>
</evidence>
<protein>
    <recommendedName>
        <fullName evidence="11">ATP-dependent DNA helicase RecQ</fullName>
        <ecNumber evidence="10">5.6.2.4</ecNumber>
    </recommendedName>
    <alternativeName>
        <fullName evidence="12">DNA 3'-5' helicase RecQ</fullName>
    </alternativeName>
</protein>
<evidence type="ECO:0000256" key="7">
    <source>
        <dbReference type="ARBA" id="ARBA00023125"/>
    </source>
</evidence>